<dbReference type="Pfam" id="PF13592">
    <property type="entry name" value="HTH_33"/>
    <property type="match status" value="1"/>
</dbReference>
<gene>
    <name evidence="2" type="ORF">CGZ75_13060</name>
</gene>
<dbReference type="AlphaFoldDB" id="A0A229NW30"/>
<keyword evidence="3" id="KW-1185">Reference proteome</keyword>
<proteinExistence type="predicted"/>
<reference evidence="2 3" key="1">
    <citation type="submission" date="2017-07" db="EMBL/GenBank/DDBJ databases">
        <title>Paenibacillus herberti R33 genome sequencing and assembly.</title>
        <authorList>
            <person name="Su W."/>
        </authorList>
    </citation>
    <scope>NUCLEOTIDE SEQUENCE [LARGE SCALE GENOMIC DNA]</scope>
    <source>
        <strain evidence="2 3">R33</strain>
    </source>
</reference>
<comment type="caution">
    <text evidence="2">The sequence shown here is derived from an EMBL/GenBank/DDBJ whole genome shotgun (WGS) entry which is preliminary data.</text>
</comment>
<dbReference type="Proteomes" id="UP000215145">
    <property type="component" value="Unassembled WGS sequence"/>
</dbReference>
<sequence>MVKILGRSLLTCWFRCQGYVDAELIQTWIHCEFGRSFTLRGVSKLLVRLGFNYTKATYTLDFP</sequence>
<dbReference type="EMBL" id="NMUQ01000002">
    <property type="protein sequence ID" value="OXM13935.1"/>
    <property type="molecule type" value="Genomic_DNA"/>
</dbReference>
<feature type="domain" description="Winged helix-turn helix" evidence="1">
    <location>
        <begin position="18"/>
        <end position="59"/>
    </location>
</feature>
<evidence type="ECO:0000259" key="1">
    <source>
        <dbReference type="Pfam" id="PF13592"/>
    </source>
</evidence>
<dbReference type="InterPro" id="IPR025959">
    <property type="entry name" value="Winged_HTH_dom"/>
</dbReference>
<evidence type="ECO:0000313" key="2">
    <source>
        <dbReference type="EMBL" id="OXM13935.1"/>
    </source>
</evidence>
<accession>A0A229NW30</accession>
<name>A0A229NW30_9BACL</name>
<evidence type="ECO:0000313" key="3">
    <source>
        <dbReference type="Proteomes" id="UP000215145"/>
    </source>
</evidence>
<protein>
    <recommendedName>
        <fullName evidence="1">Winged helix-turn helix domain-containing protein</fullName>
    </recommendedName>
</protein>
<organism evidence="2 3">
    <name type="scientific">Paenibacillus herberti</name>
    <dbReference type="NCBI Taxonomy" id="1619309"/>
    <lineage>
        <taxon>Bacteria</taxon>
        <taxon>Bacillati</taxon>
        <taxon>Bacillota</taxon>
        <taxon>Bacilli</taxon>
        <taxon>Bacillales</taxon>
        <taxon>Paenibacillaceae</taxon>
        <taxon>Paenibacillus</taxon>
    </lineage>
</organism>